<evidence type="ECO:0000313" key="2">
    <source>
        <dbReference type="EMBL" id="QJH93481.1"/>
    </source>
</evidence>
<gene>
    <name evidence="1" type="ORF">TM448A00064_0092</name>
    <name evidence="2" type="ORF">TM448B00061_0101</name>
</gene>
<accession>A0A6H1Z7Q8</accession>
<dbReference type="AlphaFoldDB" id="A0A6H1Z7Q8"/>
<evidence type="ECO:0000313" key="1">
    <source>
        <dbReference type="EMBL" id="QJA43913.1"/>
    </source>
</evidence>
<name>A0A6H1Z7Q8_9ZZZZ</name>
<protein>
    <submittedName>
        <fullName evidence="1">Uncharacterized protein</fullName>
    </submittedName>
</protein>
<reference evidence="1" key="1">
    <citation type="submission" date="2020-03" db="EMBL/GenBank/DDBJ databases">
        <title>The deep terrestrial virosphere.</title>
        <authorList>
            <person name="Holmfeldt K."/>
            <person name="Nilsson E."/>
            <person name="Simone D."/>
            <person name="Lopez-Fernandez M."/>
            <person name="Wu X."/>
            <person name="de Brujin I."/>
            <person name="Lundin D."/>
            <person name="Andersson A."/>
            <person name="Bertilsson S."/>
            <person name="Dopson M."/>
        </authorList>
    </citation>
    <scope>NUCLEOTIDE SEQUENCE</scope>
    <source>
        <strain evidence="1">TM448A00064</strain>
        <strain evidence="2">TM448B00061</strain>
    </source>
</reference>
<dbReference type="EMBL" id="MT143971">
    <property type="protein sequence ID" value="QJA43913.1"/>
    <property type="molecule type" value="Genomic_DNA"/>
</dbReference>
<organism evidence="1">
    <name type="scientific">viral metagenome</name>
    <dbReference type="NCBI Taxonomy" id="1070528"/>
    <lineage>
        <taxon>unclassified sequences</taxon>
        <taxon>metagenomes</taxon>
        <taxon>organismal metagenomes</taxon>
    </lineage>
</organism>
<dbReference type="EMBL" id="MT144588">
    <property type="protein sequence ID" value="QJH93481.1"/>
    <property type="molecule type" value="Genomic_DNA"/>
</dbReference>
<proteinExistence type="predicted"/>
<sequence>MVVCPSLQVGQALCKALAVLGAADPVSSNQPPGNEGPTLPPALALLAYESPLNQNGVQLFEAWLPPRDPIFPVFSIYLHTARSSPVQAALRLYTFLFVQLLSSPARIAPAGPLQEVLQTGSALLSQLPQAASYTVTSPELLRKVQHQLEYMDVLRSVAR</sequence>